<dbReference type="Proteomes" id="UP000663841">
    <property type="component" value="Unassembled WGS sequence"/>
</dbReference>
<sequence length="170" mass="18351">MLGRLRMPIEQAITEYAKLAQDVFKDKKIGGSSMYRGTKLQDALKTMVRDATGDEGEMMNEGREDDGCKTAVFAMARHNLNAGLPVLFRSYTVTTNPGPNCTICEAVYATMAHPDLFKNIDIVDSSVSQSFVGGVLGCSNPIAHRPSSALLDMHVPSKSRAPAVGIALKM</sequence>
<gene>
    <name evidence="1" type="ORF">RDB_LOCUS215937</name>
</gene>
<reference evidence="1" key="1">
    <citation type="submission" date="2021-01" db="EMBL/GenBank/DDBJ databases">
        <authorList>
            <person name="Kaushik A."/>
        </authorList>
    </citation>
    <scope>NUCLEOTIDE SEQUENCE</scope>
    <source>
        <strain evidence="1">AG3-T5</strain>
    </source>
</reference>
<evidence type="ECO:0000313" key="1">
    <source>
        <dbReference type="EMBL" id="CAE6484080.1"/>
    </source>
</evidence>
<name>A0A8H3CLE7_9AGAM</name>
<accession>A0A8H3CLE7</accession>
<protein>
    <submittedName>
        <fullName evidence="1">Uncharacterized protein</fullName>
    </submittedName>
</protein>
<evidence type="ECO:0000313" key="2">
    <source>
        <dbReference type="Proteomes" id="UP000663841"/>
    </source>
</evidence>
<dbReference type="EMBL" id="CAJMWW010000677">
    <property type="protein sequence ID" value="CAE6484080.1"/>
    <property type="molecule type" value="Genomic_DNA"/>
</dbReference>
<dbReference type="InterPro" id="IPR016035">
    <property type="entry name" value="Acyl_Trfase/lysoPLipase"/>
</dbReference>
<proteinExistence type="predicted"/>
<dbReference type="SUPFAM" id="SSF52151">
    <property type="entry name" value="FabD/lysophospholipase-like"/>
    <property type="match status" value="1"/>
</dbReference>
<comment type="caution">
    <text evidence="1">The sequence shown here is derived from an EMBL/GenBank/DDBJ whole genome shotgun (WGS) entry which is preliminary data.</text>
</comment>
<dbReference type="Gene3D" id="3.40.1090.10">
    <property type="entry name" value="Cytosolic phospholipase A2 catalytic domain"/>
    <property type="match status" value="1"/>
</dbReference>
<dbReference type="AlphaFoldDB" id="A0A8H3CLE7"/>
<organism evidence="1 2">
    <name type="scientific">Rhizoctonia solani</name>
    <dbReference type="NCBI Taxonomy" id="456999"/>
    <lineage>
        <taxon>Eukaryota</taxon>
        <taxon>Fungi</taxon>
        <taxon>Dikarya</taxon>
        <taxon>Basidiomycota</taxon>
        <taxon>Agaricomycotina</taxon>
        <taxon>Agaricomycetes</taxon>
        <taxon>Cantharellales</taxon>
        <taxon>Ceratobasidiaceae</taxon>
        <taxon>Rhizoctonia</taxon>
    </lineage>
</organism>